<organism evidence="3 4">
    <name type="scientific">Dictyobacter formicarum</name>
    <dbReference type="NCBI Taxonomy" id="2778368"/>
    <lineage>
        <taxon>Bacteria</taxon>
        <taxon>Bacillati</taxon>
        <taxon>Chloroflexota</taxon>
        <taxon>Ktedonobacteria</taxon>
        <taxon>Ktedonobacterales</taxon>
        <taxon>Dictyobacteraceae</taxon>
        <taxon>Dictyobacter</taxon>
    </lineage>
</organism>
<evidence type="ECO:0000313" key="3">
    <source>
        <dbReference type="EMBL" id="GHO82281.1"/>
    </source>
</evidence>
<dbReference type="PANTHER" id="PTHR37292">
    <property type="entry name" value="VNG6097C"/>
    <property type="match status" value="1"/>
</dbReference>
<dbReference type="EMBL" id="BNJJ01000001">
    <property type="protein sequence ID" value="GHO82281.1"/>
    <property type="molecule type" value="Genomic_DNA"/>
</dbReference>
<comment type="caution">
    <text evidence="3">The sequence shown here is derived from an EMBL/GenBank/DDBJ whole genome shotgun (WGS) entry which is preliminary data.</text>
</comment>
<dbReference type="Proteomes" id="UP000635565">
    <property type="component" value="Unassembled WGS sequence"/>
</dbReference>
<dbReference type="RefSeq" id="WP_201359974.1">
    <property type="nucleotide sequence ID" value="NZ_BNJJ01000001.1"/>
</dbReference>
<dbReference type="Pfam" id="PF03235">
    <property type="entry name" value="GmrSD_N"/>
    <property type="match status" value="1"/>
</dbReference>
<proteinExistence type="predicted"/>
<evidence type="ECO:0000259" key="2">
    <source>
        <dbReference type="Pfam" id="PF07510"/>
    </source>
</evidence>
<feature type="domain" description="GmrSD restriction endonucleases C-terminal" evidence="2">
    <location>
        <begin position="476"/>
        <end position="575"/>
    </location>
</feature>
<sequence>MSYQTETIANILPRLNTNYFLPAIQREYVWHPDQIIQLFDSLMREYPIGSFLFWQIKPENLDKWDVYHFIQHYKQGGTHNELANTASIDPLTLILDGQQRLTSLYIGLKGSYTIKKQYLQWNNPKAWVKQSLYLDLLKDPQIGPEDTEEGIRFGFRFLENAPEPDGTSYWFKVGKILSGINFNQFHQLREQEMEKLPDTTTKNQIKLFQQNLDYLHYAIWTKHNIAYYTEQDQDYDRVLTIFVRANQGGTKLSKSDLLLSMVTAKWGNMNARDEIYAFVDRLNNQLSRKNDFEKDFVMKTCLVLSDLPVYYKVANFNNHNLARIHQNWNKICISIEAAVNLINSFGIDRETLTSANAIIPIIYYIYMHPNANFLGSSSFEVKNASIIRKWLLTVLLSNTFSGQSDRALTAARRVIIEQAQHSDDFPARALNGELRRAGRKVSLDEEGINDILNLSYGKPLTFLALSLLYDITNWSTISYQQDHIFPKSLFQPAKLNNTYLGKNQREEYLEKFNRIGNLQLLLSNENQEKANKPFEDWIKSRDESYKKCHLIPEDNQLLSFEYFGEFIAAREELIRKRLQQIIME</sequence>
<dbReference type="InterPro" id="IPR011089">
    <property type="entry name" value="GmrSD_C"/>
</dbReference>
<protein>
    <recommendedName>
        <fullName evidence="5">DUF262 domain-containing protein</fullName>
    </recommendedName>
</protein>
<feature type="domain" description="GmrSD restriction endonucleases N-terminal" evidence="1">
    <location>
        <begin position="15"/>
        <end position="260"/>
    </location>
</feature>
<reference evidence="3 4" key="1">
    <citation type="journal article" date="2021" name="Int. J. Syst. Evol. Microbiol.">
        <title>Reticulibacter mediterranei gen. nov., sp. nov., within the new family Reticulibacteraceae fam. nov., and Ktedonospora formicarum gen. nov., sp. nov., Ktedonobacter robiniae sp. nov., Dictyobacter formicarum sp. nov. and Dictyobacter arantiisoli sp. nov., belonging to the class Ktedonobacteria.</title>
        <authorList>
            <person name="Yabe S."/>
            <person name="Zheng Y."/>
            <person name="Wang C.M."/>
            <person name="Sakai Y."/>
            <person name="Abe K."/>
            <person name="Yokota A."/>
            <person name="Donadio S."/>
            <person name="Cavaletti L."/>
            <person name="Monciardini P."/>
        </authorList>
    </citation>
    <scope>NUCLEOTIDE SEQUENCE [LARGE SCALE GENOMIC DNA]</scope>
    <source>
        <strain evidence="3 4">SOSP1-9</strain>
    </source>
</reference>
<name>A0ABQ3V9A6_9CHLR</name>
<dbReference type="PANTHER" id="PTHR37292:SF2">
    <property type="entry name" value="DUF262 DOMAIN-CONTAINING PROTEIN"/>
    <property type="match status" value="1"/>
</dbReference>
<gene>
    <name evidence="3" type="ORF">KSZ_02870</name>
</gene>
<dbReference type="Pfam" id="PF07510">
    <property type="entry name" value="GmrSD_C"/>
    <property type="match status" value="1"/>
</dbReference>
<dbReference type="InterPro" id="IPR004919">
    <property type="entry name" value="GmrSD_N"/>
</dbReference>
<keyword evidence="4" id="KW-1185">Reference proteome</keyword>
<evidence type="ECO:0000259" key="1">
    <source>
        <dbReference type="Pfam" id="PF03235"/>
    </source>
</evidence>
<evidence type="ECO:0000313" key="4">
    <source>
        <dbReference type="Proteomes" id="UP000635565"/>
    </source>
</evidence>
<evidence type="ECO:0008006" key="5">
    <source>
        <dbReference type="Google" id="ProtNLM"/>
    </source>
</evidence>
<accession>A0ABQ3V9A6</accession>